<evidence type="ECO:0000256" key="7">
    <source>
        <dbReference type="SAM" id="MobiDB-lite"/>
    </source>
</evidence>
<dbReference type="InterPro" id="IPR034922">
    <property type="entry name" value="REX1-like_exo"/>
</dbReference>
<evidence type="ECO:0000259" key="8">
    <source>
        <dbReference type="SMART" id="SM00479"/>
    </source>
</evidence>
<organism evidence="9 10">
    <name type="scientific">Octopus sinensis</name>
    <name type="common">East Asian common octopus</name>
    <dbReference type="NCBI Taxonomy" id="2607531"/>
    <lineage>
        <taxon>Eukaryota</taxon>
        <taxon>Metazoa</taxon>
        <taxon>Spiralia</taxon>
        <taxon>Lophotrochozoa</taxon>
        <taxon>Mollusca</taxon>
        <taxon>Cephalopoda</taxon>
        <taxon>Coleoidea</taxon>
        <taxon>Octopodiformes</taxon>
        <taxon>Octopoda</taxon>
        <taxon>Incirrata</taxon>
        <taxon>Octopodidae</taxon>
        <taxon>Octopus</taxon>
    </lineage>
</organism>
<gene>
    <name evidence="10" type="primary">LOC115220927</name>
</gene>
<protein>
    <submittedName>
        <fullName evidence="10">RNA exonuclease 5 isoform X1</fullName>
    </submittedName>
</protein>
<proteinExistence type="inferred from homology"/>
<dbReference type="GO" id="GO:0004527">
    <property type="term" value="F:exonuclease activity"/>
    <property type="evidence" value="ECO:0007669"/>
    <property type="project" value="UniProtKB-KW"/>
</dbReference>
<evidence type="ECO:0000256" key="1">
    <source>
        <dbReference type="ARBA" id="ARBA00004123"/>
    </source>
</evidence>
<dbReference type="InterPro" id="IPR036397">
    <property type="entry name" value="RNaseH_sf"/>
</dbReference>
<dbReference type="FunFam" id="3.30.420.10:FF:000019">
    <property type="entry name" value="RNA exonuclease NEF-sp"/>
    <property type="match status" value="1"/>
</dbReference>
<sequence length="634" mass="71345">MCNKTNTSSISAAAAASTTVTTATTTTTNTTTTTSTTTTVNTTTTTTTNNNINISELRMAESVGYRRIGGSFPVTFSLMYPWPTHSLPLVNYPQINLKFPSLDVGDAKADTPSQSPSLFITDIQQLILNAVLKGDACMKPRWCELKYSQLISSTFVIVLKSVSIKDFKKYHSCFPNVCRDFNKATEVISSAQFGISTECEFFKVQINSIQLFKYGTKKHQKNLFQKAIQNKVSSVSPNTIDAFPRTLLLLNLLQMARENYPLPIKSKWGFYDDYIFSKESYEKVTDKSPIFGLDCEMCKTSDGVYSLTRVSLVNEKLETVYDTLVKPKHKIIDYLFRYSGINEEMMRPVCTTLKDVQNKFRTLLPKDAILCGHSLNFDLDSLKMFHPYVIDTSTIYNLSGFKYQKSKLKKLTEYFLGKQIQTGDSGHNSVEDAAASLQLVQLKLKNSIEFGDVILDTNLTIHKTEACNNSTPVYKESSSPNTKQTNEEGVAVDDNRKFFVNMSDSATHRSFFDLLNEHQKKSLVIDARSVIDMYSGEPGQRISHGSDEEIVSTAQKKLYDNDFMWLQLNSFHNLLQTNTDSKEADIQKCLQTLDSHVGTLMKTIFSKALVTLILTGRDNEDEDYQNGMTLVKIS</sequence>
<dbReference type="SMART" id="SM00479">
    <property type="entry name" value="EXOIII"/>
    <property type="match status" value="1"/>
</dbReference>
<evidence type="ECO:0000313" key="10">
    <source>
        <dbReference type="RefSeq" id="XP_036366176.1"/>
    </source>
</evidence>
<evidence type="ECO:0000256" key="6">
    <source>
        <dbReference type="ARBA" id="ARBA00023242"/>
    </source>
</evidence>
<accession>A0A7E6FEJ6</accession>
<dbReference type="InterPro" id="IPR047021">
    <property type="entry name" value="REXO1/3/4-like"/>
</dbReference>
<dbReference type="InterPro" id="IPR012337">
    <property type="entry name" value="RNaseH-like_sf"/>
</dbReference>
<dbReference type="SUPFAM" id="SSF53098">
    <property type="entry name" value="Ribonuclease H-like"/>
    <property type="match status" value="1"/>
</dbReference>
<dbReference type="Gene3D" id="3.30.420.10">
    <property type="entry name" value="Ribonuclease H-like superfamily/Ribonuclease H"/>
    <property type="match status" value="1"/>
</dbReference>
<dbReference type="CDD" id="cd06145">
    <property type="entry name" value="REX1_like"/>
    <property type="match status" value="1"/>
</dbReference>
<dbReference type="PANTHER" id="PTHR12801">
    <property type="entry name" value="RNA EXONUCLEASE REXO1 / RECO3 FAMILY MEMBER-RELATED"/>
    <property type="match status" value="1"/>
</dbReference>
<comment type="subcellular location">
    <subcellularLocation>
        <location evidence="1">Nucleus</location>
    </subcellularLocation>
</comment>
<evidence type="ECO:0000256" key="5">
    <source>
        <dbReference type="ARBA" id="ARBA00022839"/>
    </source>
</evidence>
<dbReference type="Proteomes" id="UP000515154">
    <property type="component" value="Linkage group LG17"/>
</dbReference>
<keyword evidence="3" id="KW-0540">Nuclease</keyword>
<evidence type="ECO:0000256" key="2">
    <source>
        <dbReference type="ARBA" id="ARBA00006357"/>
    </source>
</evidence>
<evidence type="ECO:0000256" key="3">
    <source>
        <dbReference type="ARBA" id="ARBA00022722"/>
    </source>
</evidence>
<keyword evidence="9" id="KW-1185">Reference proteome</keyword>
<dbReference type="AlphaFoldDB" id="A0A7E6FEJ6"/>
<dbReference type="Pfam" id="PF00929">
    <property type="entry name" value="RNase_T"/>
    <property type="match status" value="1"/>
</dbReference>
<dbReference type="GO" id="GO:0003676">
    <property type="term" value="F:nucleic acid binding"/>
    <property type="evidence" value="ECO:0007669"/>
    <property type="project" value="InterPro"/>
</dbReference>
<evidence type="ECO:0000256" key="4">
    <source>
        <dbReference type="ARBA" id="ARBA00022801"/>
    </source>
</evidence>
<keyword evidence="6" id="KW-0539">Nucleus</keyword>
<keyword evidence="5 10" id="KW-0269">Exonuclease</keyword>
<dbReference type="InterPro" id="IPR013520">
    <property type="entry name" value="Ribonucl_H"/>
</dbReference>
<reference evidence="10" key="1">
    <citation type="submission" date="2025-08" db="UniProtKB">
        <authorList>
            <consortium name="RefSeq"/>
        </authorList>
    </citation>
    <scope>IDENTIFICATION</scope>
</reference>
<evidence type="ECO:0000313" key="9">
    <source>
        <dbReference type="Proteomes" id="UP000515154"/>
    </source>
</evidence>
<comment type="similarity">
    <text evidence="2">Belongs to the REXO1/REXO3 family.</text>
</comment>
<feature type="region of interest" description="Disordered" evidence="7">
    <location>
        <begin position="13"/>
        <end position="44"/>
    </location>
</feature>
<keyword evidence="4" id="KW-0378">Hydrolase</keyword>
<dbReference type="GO" id="GO:0005634">
    <property type="term" value="C:nucleus"/>
    <property type="evidence" value="ECO:0007669"/>
    <property type="project" value="UniProtKB-SubCell"/>
</dbReference>
<dbReference type="PANTHER" id="PTHR12801:SF82">
    <property type="entry name" value="RNA EXONUCLEASE 5"/>
    <property type="match status" value="1"/>
</dbReference>
<feature type="domain" description="Exonuclease" evidence="8">
    <location>
        <begin position="289"/>
        <end position="449"/>
    </location>
</feature>
<dbReference type="RefSeq" id="XP_036366176.1">
    <property type="nucleotide sequence ID" value="XM_036510283.1"/>
</dbReference>
<name>A0A7E6FEJ6_9MOLL</name>